<evidence type="ECO:0000313" key="9">
    <source>
        <dbReference type="Proteomes" id="UP000749646"/>
    </source>
</evidence>
<feature type="active site" evidence="5">
    <location>
        <position position="72"/>
    </location>
</feature>
<comment type="catalytic activity">
    <reaction evidence="4">
        <text>a hydroperoxide + [thioredoxin]-dithiol = an alcohol + [thioredoxin]-disulfide + H2O</text>
        <dbReference type="Rhea" id="RHEA:62620"/>
        <dbReference type="Rhea" id="RHEA-COMP:10698"/>
        <dbReference type="Rhea" id="RHEA-COMP:10700"/>
        <dbReference type="ChEBI" id="CHEBI:15377"/>
        <dbReference type="ChEBI" id="CHEBI:29950"/>
        <dbReference type="ChEBI" id="CHEBI:30879"/>
        <dbReference type="ChEBI" id="CHEBI:35924"/>
        <dbReference type="ChEBI" id="CHEBI:50058"/>
        <dbReference type="EC" id="1.11.1.24"/>
    </reaction>
</comment>
<evidence type="ECO:0000256" key="4">
    <source>
        <dbReference type="ARBA" id="ARBA00049091"/>
    </source>
</evidence>
<dbReference type="Pfam" id="PF00255">
    <property type="entry name" value="GSHPx"/>
    <property type="match status" value="1"/>
</dbReference>
<dbReference type="SUPFAM" id="SSF52833">
    <property type="entry name" value="Thioredoxin-like"/>
    <property type="match status" value="1"/>
</dbReference>
<evidence type="ECO:0000259" key="7">
    <source>
        <dbReference type="PROSITE" id="PS51352"/>
    </source>
</evidence>
<protein>
    <recommendedName>
        <fullName evidence="6">Glutathione peroxidase</fullName>
    </recommendedName>
</protein>
<evidence type="ECO:0000256" key="2">
    <source>
        <dbReference type="ARBA" id="ARBA00022559"/>
    </source>
</evidence>
<dbReference type="PROSITE" id="PS51352">
    <property type="entry name" value="THIOREDOXIN_2"/>
    <property type="match status" value="1"/>
</dbReference>
<dbReference type="AlphaFoldDB" id="A0A9P6LTZ3"/>
<dbReference type="EMBL" id="JAAAHW010009483">
    <property type="protein sequence ID" value="KAF9940079.1"/>
    <property type="molecule type" value="Genomic_DNA"/>
</dbReference>
<feature type="domain" description="Thioredoxin" evidence="7">
    <location>
        <begin position="34"/>
        <end position="189"/>
    </location>
</feature>
<dbReference type="PROSITE" id="PS00763">
    <property type="entry name" value="GLUTATHIONE_PEROXID_2"/>
    <property type="match status" value="1"/>
</dbReference>
<dbReference type="CDD" id="cd00340">
    <property type="entry name" value="GSH_Peroxidase"/>
    <property type="match status" value="1"/>
</dbReference>
<evidence type="ECO:0000313" key="8">
    <source>
        <dbReference type="EMBL" id="KAF9940079.1"/>
    </source>
</evidence>
<reference evidence="8" key="1">
    <citation type="journal article" date="2020" name="Fungal Divers.">
        <title>Resolving the Mortierellaceae phylogeny through synthesis of multi-gene phylogenetics and phylogenomics.</title>
        <authorList>
            <person name="Vandepol N."/>
            <person name="Liber J."/>
            <person name="Desiro A."/>
            <person name="Na H."/>
            <person name="Kennedy M."/>
            <person name="Barry K."/>
            <person name="Grigoriev I.V."/>
            <person name="Miller A.N."/>
            <person name="O'Donnell K."/>
            <person name="Stajich J.E."/>
            <person name="Bonito G."/>
        </authorList>
    </citation>
    <scope>NUCLEOTIDE SEQUENCE</scope>
    <source>
        <strain evidence="8">MES-2147</strain>
    </source>
</reference>
<dbReference type="OrthoDB" id="446890at2759"/>
<dbReference type="PANTHER" id="PTHR11592">
    <property type="entry name" value="GLUTATHIONE PEROXIDASE"/>
    <property type="match status" value="1"/>
</dbReference>
<evidence type="ECO:0000256" key="1">
    <source>
        <dbReference type="ARBA" id="ARBA00006926"/>
    </source>
</evidence>
<name>A0A9P6LTZ3_9FUNG</name>
<dbReference type="Proteomes" id="UP000749646">
    <property type="component" value="Unassembled WGS sequence"/>
</dbReference>
<dbReference type="InterPro" id="IPR000889">
    <property type="entry name" value="Glutathione_peroxidase"/>
</dbReference>
<dbReference type="InterPro" id="IPR029759">
    <property type="entry name" value="GPX_AS"/>
</dbReference>
<comment type="caution">
    <text evidence="8">The sequence shown here is derived from an EMBL/GenBank/DDBJ whole genome shotgun (WGS) entry which is preliminary data.</text>
</comment>
<organism evidence="8 9">
    <name type="scientific">Modicella reniformis</name>
    <dbReference type="NCBI Taxonomy" id="1440133"/>
    <lineage>
        <taxon>Eukaryota</taxon>
        <taxon>Fungi</taxon>
        <taxon>Fungi incertae sedis</taxon>
        <taxon>Mucoromycota</taxon>
        <taxon>Mortierellomycotina</taxon>
        <taxon>Mortierellomycetes</taxon>
        <taxon>Mortierellales</taxon>
        <taxon>Mortierellaceae</taxon>
        <taxon>Modicella</taxon>
    </lineage>
</organism>
<dbReference type="FunFam" id="3.40.30.10:FF:000010">
    <property type="entry name" value="Glutathione peroxidase"/>
    <property type="match status" value="1"/>
</dbReference>
<dbReference type="GO" id="GO:0034599">
    <property type="term" value="P:cellular response to oxidative stress"/>
    <property type="evidence" value="ECO:0007669"/>
    <property type="project" value="TreeGrafter"/>
</dbReference>
<evidence type="ECO:0000256" key="5">
    <source>
        <dbReference type="PIRSR" id="PIRSR000303-1"/>
    </source>
</evidence>
<proteinExistence type="inferred from homology"/>
<dbReference type="PRINTS" id="PR01011">
    <property type="entry name" value="GLUTPROXDASE"/>
</dbReference>
<dbReference type="PROSITE" id="PS00460">
    <property type="entry name" value="GLUTATHIONE_PEROXID_1"/>
    <property type="match status" value="1"/>
</dbReference>
<dbReference type="InterPro" id="IPR029760">
    <property type="entry name" value="GPX_CS"/>
</dbReference>
<dbReference type="InterPro" id="IPR036249">
    <property type="entry name" value="Thioredoxin-like_sf"/>
</dbReference>
<dbReference type="PANTHER" id="PTHR11592:SF78">
    <property type="entry name" value="GLUTATHIONE PEROXIDASE"/>
    <property type="match status" value="1"/>
</dbReference>
<dbReference type="InterPro" id="IPR013766">
    <property type="entry name" value="Thioredoxin_domain"/>
</dbReference>
<dbReference type="PROSITE" id="PS51355">
    <property type="entry name" value="GLUTATHIONE_PEROXID_3"/>
    <property type="match status" value="1"/>
</dbReference>
<evidence type="ECO:0000256" key="3">
    <source>
        <dbReference type="ARBA" id="ARBA00023002"/>
    </source>
</evidence>
<dbReference type="Gene3D" id="3.40.30.10">
    <property type="entry name" value="Glutaredoxin"/>
    <property type="match status" value="1"/>
</dbReference>
<gene>
    <name evidence="8" type="primary">GPX1_2</name>
    <name evidence="8" type="ORF">BGZ65_008378</name>
</gene>
<evidence type="ECO:0000256" key="6">
    <source>
        <dbReference type="RuleBase" id="RU000499"/>
    </source>
</evidence>
<keyword evidence="9" id="KW-1185">Reference proteome</keyword>
<keyword evidence="3 6" id="KW-0560">Oxidoreductase</keyword>
<sequence>MSFSYQSTQNASLSPWALRSFSTAARTASAAAHGVVSTNFFDLKAKDKHHQEVNLSDFKGKVVLVVNVASKCGFTDQYKGLEELYKNYKDKGFVIIGFPCNQFGGQIESFSQVNYGITFPLMDKIDVNGNKEDSVYTFLKSQKTGVMGLSRIKWNFEKFLIARDGTVFQRYSPVTIPSEMIQDIEKLLSPA</sequence>
<dbReference type="PIRSF" id="PIRSF000303">
    <property type="entry name" value="Glutathion_perox"/>
    <property type="match status" value="1"/>
</dbReference>
<dbReference type="GO" id="GO:0140824">
    <property type="term" value="F:thioredoxin-dependent peroxiredoxin activity"/>
    <property type="evidence" value="ECO:0007669"/>
    <property type="project" value="UniProtKB-EC"/>
</dbReference>
<comment type="similarity">
    <text evidence="1 6">Belongs to the glutathione peroxidase family.</text>
</comment>
<accession>A0A9P6LTZ3</accession>
<keyword evidence="2 6" id="KW-0575">Peroxidase</keyword>